<evidence type="ECO:0000259" key="14">
    <source>
        <dbReference type="Pfam" id="PF01729"/>
    </source>
</evidence>
<keyword evidence="17" id="KW-1185">Reference proteome</keyword>
<dbReference type="PANTHER" id="PTHR32179:SF3">
    <property type="entry name" value="NICOTINATE-NUCLEOTIDE PYROPHOSPHORYLASE [CARBOXYLATING]"/>
    <property type="match status" value="1"/>
</dbReference>
<comment type="subunit">
    <text evidence="4">Hexamer formed by 3 homodimers.</text>
</comment>
<dbReference type="GO" id="GO:0009435">
    <property type="term" value="P:NAD+ biosynthetic process"/>
    <property type="evidence" value="ECO:0007669"/>
    <property type="project" value="UniProtKB-UniPathway"/>
</dbReference>
<feature type="binding site" evidence="13">
    <location>
        <position position="214"/>
    </location>
    <ligand>
        <name>substrate</name>
    </ligand>
</feature>
<dbReference type="Pfam" id="PF01729">
    <property type="entry name" value="QRPTase_C"/>
    <property type="match status" value="1"/>
</dbReference>
<evidence type="ECO:0000256" key="3">
    <source>
        <dbReference type="ARBA" id="ARBA00009400"/>
    </source>
</evidence>
<dbReference type="InterPro" id="IPR027277">
    <property type="entry name" value="NadC/ModD"/>
</dbReference>
<evidence type="ECO:0000256" key="5">
    <source>
        <dbReference type="ARBA" id="ARBA00011944"/>
    </source>
</evidence>
<gene>
    <name evidence="16" type="ORF">EI42_05531</name>
</gene>
<dbReference type="UniPathway" id="UPA00253">
    <property type="reaction ID" value="UER00331"/>
</dbReference>
<sequence length="280" mass="29757">MNSAFTDIIKRTLEEDGAYCDVTTLSTVPGTQQAQAAIIARRAGVIAGLEVAAQAFTLFDARITVTLLVQDGATVKPDERLATISGPARSILSAERTALNFLGHLSGIATLTAHCVSAIEGTGAHILDTRKTMPGLRMLEKQAVRLGGGQNHRFGLDDGILIKDNHIKAAGGITQAVEAARRMAPHLFKVEVECETLEQVQEALEARADVIMLDNMSVEVMQAAVTSIREQNPQVLIEASGSIGTDEKRLKAVASTGVDFISLGAITHSAPQFDISLEFA</sequence>
<comment type="function">
    <text evidence="1">Involved in the catabolism of quinolinic acid (QA).</text>
</comment>
<name>A0A326TZS2_THEHA</name>
<reference evidence="16 17" key="1">
    <citation type="submission" date="2018-06" db="EMBL/GenBank/DDBJ databases">
        <title>Genomic Encyclopedia of Archaeal and Bacterial Type Strains, Phase II (KMG-II): from individual species to whole genera.</title>
        <authorList>
            <person name="Goeker M."/>
        </authorList>
    </citation>
    <scope>NUCLEOTIDE SEQUENCE [LARGE SCALE GENOMIC DNA]</scope>
    <source>
        <strain evidence="16 17">ATCC BAA-1881</strain>
    </source>
</reference>
<evidence type="ECO:0000256" key="10">
    <source>
        <dbReference type="ARBA" id="ARBA00047445"/>
    </source>
</evidence>
<dbReference type="CDD" id="cd01572">
    <property type="entry name" value="QPRTase"/>
    <property type="match status" value="1"/>
</dbReference>
<keyword evidence="7 12" id="KW-0328">Glycosyltransferase</keyword>
<evidence type="ECO:0000256" key="8">
    <source>
        <dbReference type="ARBA" id="ARBA00022679"/>
    </source>
</evidence>
<dbReference type="SUPFAM" id="SSF51690">
    <property type="entry name" value="Nicotinate/Quinolinate PRTase C-terminal domain-like"/>
    <property type="match status" value="1"/>
</dbReference>
<proteinExistence type="inferred from homology"/>
<protein>
    <recommendedName>
        <fullName evidence="11">Probable nicotinate-nucleotide pyrophosphorylase [carboxylating]</fullName>
        <ecNumber evidence="5">2.4.2.19</ecNumber>
    </recommendedName>
    <alternativeName>
        <fullName evidence="9">Quinolinate phosphoribosyltransferase [decarboxylating]</fullName>
    </alternativeName>
</protein>
<comment type="pathway">
    <text evidence="2">Cofactor biosynthesis; NAD(+) biosynthesis; nicotinate D-ribonucleotide from quinolinate: step 1/1.</text>
</comment>
<feature type="binding site" evidence="13">
    <location>
        <begin position="129"/>
        <end position="131"/>
    </location>
    <ligand>
        <name>substrate</name>
    </ligand>
</feature>
<feature type="binding site" evidence="13">
    <location>
        <begin position="263"/>
        <end position="265"/>
    </location>
    <ligand>
        <name>substrate</name>
    </ligand>
</feature>
<dbReference type="RefSeq" id="WP_111325778.1">
    <property type="nucleotide sequence ID" value="NZ_BIFX01000001.1"/>
</dbReference>
<feature type="domain" description="Quinolinate phosphoribosyl transferase N-terminal" evidence="15">
    <location>
        <begin position="21"/>
        <end position="106"/>
    </location>
</feature>
<evidence type="ECO:0000256" key="4">
    <source>
        <dbReference type="ARBA" id="ARBA00011218"/>
    </source>
</evidence>
<evidence type="ECO:0000313" key="16">
    <source>
        <dbReference type="EMBL" id="PZW22398.1"/>
    </source>
</evidence>
<dbReference type="NCBIfam" id="TIGR00078">
    <property type="entry name" value="nadC"/>
    <property type="match status" value="1"/>
</dbReference>
<dbReference type="GO" id="GO:0034213">
    <property type="term" value="P:quinolinate catabolic process"/>
    <property type="evidence" value="ECO:0007669"/>
    <property type="project" value="TreeGrafter"/>
</dbReference>
<evidence type="ECO:0000256" key="1">
    <source>
        <dbReference type="ARBA" id="ARBA00003237"/>
    </source>
</evidence>
<dbReference type="InterPro" id="IPR002638">
    <property type="entry name" value="Quinolinate_PRibosylTrfase_C"/>
</dbReference>
<feature type="binding site" evidence="13">
    <location>
        <position position="153"/>
    </location>
    <ligand>
        <name>substrate</name>
    </ligand>
</feature>
<dbReference type="GO" id="GO:0004514">
    <property type="term" value="F:nicotinate-nucleotide diphosphorylase (carboxylating) activity"/>
    <property type="evidence" value="ECO:0007669"/>
    <property type="project" value="UniProtKB-EC"/>
</dbReference>
<feature type="binding site" evidence="13">
    <location>
        <begin position="240"/>
        <end position="242"/>
    </location>
    <ligand>
        <name>substrate</name>
    </ligand>
</feature>
<evidence type="ECO:0000256" key="13">
    <source>
        <dbReference type="PIRSR" id="PIRSR006250-1"/>
    </source>
</evidence>
<feature type="binding site" evidence="13">
    <location>
        <position position="96"/>
    </location>
    <ligand>
        <name>substrate</name>
    </ligand>
</feature>
<dbReference type="GO" id="GO:0005737">
    <property type="term" value="C:cytoplasm"/>
    <property type="evidence" value="ECO:0007669"/>
    <property type="project" value="TreeGrafter"/>
</dbReference>
<feature type="binding site" evidence="13">
    <location>
        <position position="163"/>
    </location>
    <ligand>
        <name>substrate</name>
    </ligand>
</feature>
<dbReference type="InterPro" id="IPR013785">
    <property type="entry name" value="Aldolase_TIM"/>
</dbReference>
<evidence type="ECO:0000256" key="9">
    <source>
        <dbReference type="ARBA" id="ARBA00033102"/>
    </source>
</evidence>
<dbReference type="SUPFAM" id="SSF54675">
    <property type="entry name" value="Nicotinate/Quinolinate PRTase N-terminal domain-like"/>
    <property type="match status" value="1"/>
</dbReference>
<comment type="similarity">
    <text evidence="3 12">Belongs to the NadC/ModD family.</text>
</comment>
<evidence type="ECO:0000256" key="6">
    <source>
        <dbReference type="ARBA" id="ARBA00022642"/>
    </source>
</evidence>
<dbReference type="FunFam" id="3.90.1170.20:FF:000001">
    <property type="entry name" value="Nicotinate-nucleotide diphosphorylase (Carboxylating)"/>
    <property type="match status" value="1"/>
</dbReference>
<keyword evidence="6" id="KW-0662">Pyridine nucleotide biosynthesis</keyword>
<evidence type="ECO:0000256" key="2">
    <source>
        <dbReference type="ARBA" id="ARBA00004893"/>
    </source>
</evidence>
<comment type="catalytic activity">
    <reaction evidence="10">
        <text>nicotinate beta-D-ribonucleotide + CO2 + diphosphate = quinolinate + 5-phospho-alpha-D-ribose 1-diphosphate + 2 H(+)</text>
        <dbReference type="Rhea" id="RHEA:12733"/>
        <dbReference type="ChEBI" id="CHEBI:15378"/>
        <dbReference type="ChEBI" id="CHEBI:16526"/>
        <dbReference type="ChEBI" id="CHEBI:29959"/>
        <dbReference type="ChEBI" id="CHEBI:33019"/>
        <dbReference type="ChEBI" id="CHEBI:57502"/>
        <dbReference type="ChEBI" id="CHEBI:58017"/>
        <dbReference type="EC" id="2.4.2.19"/>
    </reaction>
</comment>
<dbReference type="PIRSF" id="PIRSF006250">
    <property type="entry name" value="NadC_ModD"/>
    <property type="match status" value="1"/>
</dbReference>
<dbReference type="InterPro" id="IPR004393">
    <property type="entry name" value="NadC"/>
</dbReference>
<evidence type="ECO:0000256" key="12">
    <source>
        <dbReference type="PIRNR" id="PIRNR006250"/>
    </source>
</evidence>
<dbReference type="Pfam" id="PF02749">
    <property type="entry name" value="QRPTase_N"/>
    <property type="match status" value="1"/>
</dbReference>
<dbReference type="EC" id="2.4.2.19" evidence="5"/>
<dbReference type="OrthoDB" id="9782546at2"/>
<dbReference type="InterPro" id="IPR037128">
    <property type="entry name" value="Quinolinate_PRibosylTase_N_sf"/>
</dbReference>
<dbReference type="Proteomes" id="UP000248806">
    <property type="component" value="Unassembled WGS sequence"/>
</dbReference>
<feature type="binding site" evidence="13">
    <location>
        <position position="193"/>
    </location>
    <ligand>
        <name>substrate</name>
    </ligand>
</feature>
<dbReference type="Gene3D" id="3.20.20.70">
    <property type="entry name" value="Aldolase class I"/>
    <property type="match status" value="1"/>
</dbReference>
<accession>A0A326TZS2</accession>
<feature type="domain" description="Quinolinate phosphoribosyl transferase C-terminal" evidence="14">
    <location>
        <begin position="108"/>
        <end position="278"/>
    </location>
</feature>
<dbReference type="Gene3D" id="3.90.1170.20">
    <property type="entry name" value="Quinolinate phosphoribosyl transferase, N-terminal domain"/>
    <property type="match status" value="1"/>
</dbReference>
<organism evidence="16 17">
    <name type="scientific">Thermosporothrix hazakensis</name>
    <dbReference type="NCBI Taxonomy" id="644383"/>
    <lineage>
        <taxon>Bacteria</taxon>
        <taxon>Bacillati</taxon>
        <taxon>Chloroflexota</taxon>
        <taxon>Ktedonobacteria</taxon>
        <taxon>Ktedonobacterales</taxon>
        <taxon>Thermosporotrichaceae</taxon>
        <taxon>Thermosporothrix</taxon>
    </lineage>
</organism>
<dbReference type="PANTHER" id="PTHR32179">
    <property type="entry name" value="NICOTINATE-NUCLEOTIDE PYROPHOSPHORYLASE [CARBOXYLATING]"/>
    <property type="match status" value="1"/>
</dbReference>
<dbReference type="InterPro" id="IPR022412">
    <property type="entry name" value="Quinolinate_PRibosylTrfase_N"/>
</dbReference>
<dbReference type="FunFam" id="3.20.20.70:FF:000030">
    <property type="entry name" value="Nicotinate-nucleotide pyrophosphorylase, carboxylating"/>
    <property type="match status" value="1"/>
</dbReference>
<dbReference type="EMBL" id="QKUF01000034">
    <property type="protein sequence ID" value="PZW22398.1"/>
    <property type="molecule type" value="Genomic_DNA"/>
</dbReference>
<dbReference type="InterPro" id="IPR036068">
    <property type="entry name" value="Nicotinate_pribotase-like_C"/>
</dbReference>
<evidence type="ECO:0000313" key="17">
    <source>
        <dbReference type="Proteomes" id="UP000248806"/>
    </source>
</evidence>
<dbReference type="AlphaFoldDB" id="A0A326TZS2"/>
<keyword evidence="8 12" id="KW-0808">Transferase</keyword>
<evidence type="ECO:0000256" key="7">
    <source>
        <dbReference type="ARBA" id="ARBA00022676"/>
    </source>
</evidence>
<evidence type="ECO:0000259" key="15">
    <source>
        <dbReference type="Pfam" id="PF02749"/>
    </source>
</evidence>
<comment type="caution">
    <text evidence="16">The sequence shown here is derived from an EMBL/GenBank/DDBJ whole genome shotgun (WGS) entry which is preliminary data.</text>
</comment>
<evidence type="ECO:0000256" key="11">
    <source>
        <dbReference type="ARBA" id="ARBA00069173"/>
    </source>
</evidence>